<dbReference type="Pfam" id="PF04542">
    <property type="entry name" value="Sigma70_r2"/>
    <property type="match status" value="1"/>
</dbReference>
<proteinExistence type="predicted"/>
<dbReference type="PANTHER" id="PTHR30603:SF47">
    <property type="entry name" value="RNA POLYMERASE SIGMA FACTOR SIGD, CHLOROPLASTIC"/>
    <property type="match status" value="1"/>
</dbReference>
<name>A0A178IQH6_9BACT</name>
<dbReference type="InterPro" id="IPR007630">
    <property type="entry name" value="RNA_pol_sigma70_r4"/>
</dbReference>
<evidence type="ECO:0000256" key="3">
    <source>
        <dbReference type="ARBA" id="ARBA00023125"/>
    </source>
</evidence>
<dbReference type="Proteomes" id="UP000078486">
    <property type="component" value="Unassembled WGS sequence"/>
</dbReference>
<evidence type="ECO:0000313" key="8">
    <source>
        <dbReference type="Proteomes" id="UP000078486"/>
    </source>
</evidence>
<comment type="caution">
    <text evidence="7">The sequence shown here is derived from an EMBL/GenBank/DDBJ whole genome shotgun (WGS) entry which is preliminary data.</text>
</comment>
<accession>A0A178IQH6</accession>
<evidence type="ECO:0000256" key="4">
    <source>
        <dbReference type="ARBA" id="ARBA00023163"/>
    </source>
</evidence>
<feature type="domain" description="RNA polymerase sigma-70 region 4" evidence="6">
    <location>
        <begin position="410"/>
        <end position="464"/>
    </location>
</feature>
<dbReference type="Gene3D" id="1.10.10.10">
    <property type="entry name" value="Winged helix-like DNA-binding domain superfamily/Winged helix DNA-binding domain"/>
    <property type="match status" value="2"/>
</dbReference>
<feature type="domain" description="RNA polymerase sigma-70 region 2" evidence="5">
    <location>
        <begin position="234"/>
        <end position="303"/>
    </location>
</feature>
<keyword evidence="8" id="KW-1185">Reference proteome</keyword>
<evidence type="ECO:0000259" key="5">
    <source>
        <dbReference type="Pfam" id="PF04542"/>
    </source>
</evidence>
<dbReference type="EMBL" id="LRRQ01000025">
    <property type="protein sequence ID" value="OAM91496.1"/>
    <property type="molecule type" value="Genomic_DNA"/>
</dbReference>
<evidence type="ECO:0000313" key="7">
    <source>
        <dbReference type="EMBL" id="OAM91496.1"/>
    </source>
</evidence>
<dbReference type="InterPro" id="IPR014284">
    <property type="entry name" value="RNA_pol_sigma-70_dom"/>
</dbReference>
<evidence type="ECO:0000259" key="6">
    <source>
        <dbReference type="Pfam" id="PF04545"/>
    </source>
</evidence>
<dbReference type="GO" id="GO:0006352">
    <property type="term" value="P:DNA-templated transcription initiation"/>
    <property type="evidence" value="ECO:0007669"/>
    <property type="project" value="InterPro"/>
</dbReference>
<dbReference type="STRING" id="1184151.AW736_02845"/>
<dbReference type="InterPro" id="IPR013324">
    <property type="entry name" value="RNA_pol_sigma_r3/r4-like"/>
</dbReference>
<keyword evidence="4" id="KW-0804">Transcription</keyword>
<gene>
    <name evidence="7" type="ORF">AW736_02845</name>
</gene>
<dbReference type="InterPro" id="IPR050239">
    <property type="entry name" value="Sigma-70_RNA_pol_init_factors"/>
</dbReference>
<keyword evidence="1" id="KW-0805">Transcription regulation</keyword>
<keyword evidence="2" id="KW-0731">Sigma factor</keyword>
<protein>
    <recommendedName>
        <fullName evidence="9">RNA polymerase sigma-70 region 2 domain-containing protein</fullName>
    </recommendedName>
</protein>
<dbReference type="InterPro" id="IPR013325">
    <property type="entry name" value="RNA_pol_sigma_r2"/>
</dbReference>
<reference evidence="7 8" key="1">
    <citation type="submission" date="2016-01" db="EMBL/GenBank/DDBJ databases">
        <title>High potential of lignocellulose degradation of a new Verrucomicrobia species.</title>
        <authorList>
            <person name="Wang Y."/>
            <person name="Shi Y."/>
            <person name="Qiu Z."/>
            <person name="Liu S."/>
            <person name="Yang H."/>
        </authorList>
    </citation>
    <scope>NUCLEOTIDE SEQUENCE [LARGE SCALE GENOMIC DNA]</scope>
    <source>
        <strain evidence="7 8">TSB47</strain>
    </source>
</reference>
<dbReference type="PANTHER" id="PTHR30603">
    <property type="entry name" value="RNA POLYMERASE SIGMA FACTOR RPO"/>
    <property type="match status" value="1"/>
</dbReference>
<dbReference type="GO" id="GO:0003677">
    <property type="term" value="F:DNA binding"/>
    <property type="evidence" value="ECO:0007669"/>
    <property type="project" value="UniProtKB-KW"/>
</dbReference>
<dbReference type="SUPFAM" id="SSF88659">
    <property type="entry name" value="Sigma3 and sigma4 domains of RNA polymerase sigma factors"/>
    <property type="match status" value="2"/>
</dbReference>
<dbReference type="GO" id="GO:0016987">
    <property type="term" value="F:sigma factor activity"/>
    <property type="evidence" value="ECO:0007669"/>
    <property type="project" value="UniProtKB-KW"/>
</dbReference>
<evidence type="ECO:0000256" key="2">
    <source>
        <dbReference type="ARBA" id="ARBA00023082"/>
    </source>
</evidence>
<dbReference type="InterPro" id="IPR036388">
    <property type="entry name" value="WH-like_DNA-bd_sf"/>
</dbReference>
<keyword evidence="3" id="KW-0238">DNA-binding</keyword>
<evidence type="ECO:0008006" key="9">
    <source>
        <dbReference type="Google" id="ProtNLM"/>
    </source>
</evidence>
<dbReference type="SUPFAM" id="SSF88946">
    <property type="entry name" value="Sigma2 domain of RNA polymerase sigma factors"/>
    <property type="match status" value="1"/>
</dbReference>
<organism evidence="7 8">
    <name type="scientific">Termitidicoccus mucosus</name>
    <dbReference type="NCBI Taxonomy" id="1184151"/>
    <lineage>
        <taxon>Bacteria</taxon>
        <taxon>Pseudomonadati</taxon>
        <taxon>Verrucomicrobiota</taxon>
        <taxon>Opitutia</taxon>
        <taxon>Opitutales</taxon>
        <taxon>Opitutaceae</taxon>
        <taxon>Termitidicoccus</taxon>
    </lineage>
</organism>
<dbReference type="Pfam" id="PF04545">
    <property type="entry name" value="Sigma70_r4"/>
    <property type="match status" value="1"/>
</dbReference>
<dbReference type="InterPro" id="IPR007627">
    <property type="entry name" value="RNA_pol_sigma70_r2"/>
</dbReference>
<dbReference type="NCBIfam" id="TIGR02937">
    <property type="entry name" value="sigma70-ECF"/>
    <property type="match status" value="1"/>
</dbReference>
<evidence type="ECO:0000256" key="1">
    <source>
        <dbReference type="ARBA" id="ARBA00023015"/>
    </source>
</evidence>
<sequence>MADMYRRWGGLRRRMSGLPPLGFVVLYYSDLLEALRCAEETGAALPPDFPLASCVPKDGASLDWMMMRKDFREAAERLRDSWDRIYRDPWMFRFFKPGGTPLEWREGIPTVRAGLDLPGEAAGLLREYCAGVERMSRLLGDFGGMFPLHFAHLDYLADRVAGRLEDYIGLEDYIIRLEACPAAPDAYFSRQRRVLLASLGVLHLEFWMFPGDVKLWLSRLSRVVRDARRCGDLLFEHCLGRVGYYARRYSGRVSGERASSYDDLFQEGCRGLQKALAQYDPSRVGFYTYIELAVERVIRDYLAAVTLPMRMPVSWMKGRRRLEWVEHEFFAKHGRRPDLEEMAAAMDWSEQRVSSVLSLREMSFESLDREVYGDSGDSSESLGQFLTQEPAWEPSRTLDAEELRDLVRQALERLPDSERALLSHRFGFESDDFSLKSYAELSKVFGLPEETIRYACAKAVRRMKACLVSSPFGRELALFFSPASAGG</sequence>
<dbReference type="AlphaFoldDB" id="A0A178IQH6"/>
<dbReference type="Gene3D" id="1.10.1740.10">
    <property type="match status" value="1"/>
</dbReference>